<comment type="similarity">
    <text evidence="1">Belongs to the DinB family.</text>
</comment>
<dbReference type="InterPro" id="IPR034660">
    <property type="entry name" value="DinB/YfiT-like"/>
</dbReference>
<dbReference type="RefSeq" id="WP_379864259.1">
    <property type="nucleotide sequence ID" value="NZ_JBHTBW010000019.1"/>
</dbReference>
<evidence type="ECO:0000256" key="1">
    <source>
        <dbReference type="ARBA" id="ARBA00008635"/>
    </source>
</evidence>
<name>A0ABW2RJ06_9BACL</name>
<accession>A0ABW2RJ06</accession>
<sequence>MDIKLGCLTYWQQERKKTIEMVDLIPQEHAEYRVSEDTMSFREHVLHLLSIEFSFIEGLLGKGWDFDRHEGSWRIWEPYQSEKYVSLSDAKKALQEGTVKHRELLESLENWTEPIENPFAPPLPAFMLLQILINHENDHRGQLFVYLKQHGVSVPTPGVYGAD</sequence>
<proteinExistence type="inferred from homology"/>
<keyword evidence="2" id="KW-0479">Metal-binding</keyword>
<keyword evidence="4" id="KW-1185">Reference proteome</keyword>
<dbReference type="Proteomes" id="UP001596500">
    <property type="component" value="Unassembled WGS sequence"/>
</dbReference>
<evidence type="ECO:0000256" key="2">
    <source>
        <dbReference type="ARBA" id="ARBA00022723"/>
    </source>
</evidence>
<gene>
    <name evidence="3" type="ORF">ACFQNG_07410</name>
</gene>
<evidence type="ECO:0000313" key="4">
    <source>
        <dbReference type="Proteomes" id="UP001596500"/>
    </source>
</evidence>
<dbReference type="Pfam" id="PF05163">
    <property type="entry name" value="DinB"/>
    <property type="match status" value="1"/>
</dbReference>
<dbReference type="EMBL" id="JBHTBW010000019">
    <property type="protein sequence ID" value="MFC7440980.1"/>
    <property type="molecule type" value="Genomic_DNA"/>
</dbReference>
<evidence type="ECO:0000313" key="3">
    <source>
        <dbReference type="EMBL" id="MFC7440980.1"/>
    </source>
</evidence>
<dbReference type="InterPro" id="IPR007837">
    <property type="entry name" value="DinB"/>
</dbReference>
<comment type="caution">
    <text evidence="3">The sequence shown here is derived from an EMBL/GenBank/DDBJ whole genome shotgun (WGS) entry which is preliminary data.</text>
</comment>
<dbReference type="Gene3D" id="1.20.120.450">
    <property type="entry name" value="dinb family like domain"/>
    <property type="match status" value="1"/>
</dbReference>
<dbReference type="SUPFAM" id="SSF109854">
    <property type="entry name" value="DinB/YfiT-like putative metalloenzymes"/>
    <property type="match status" value="1"/>
</dbReference>
<reference evidence="4" key="1">
    <citation type="journal article" date="2019" name="Int. J. Syst. Evol. Microbiol.">
        <title>The Global Catalogue of Microorganisms (GCM) 10K type strain sequencing project: providing services to taxonomists for standard genome sequencing and annotation.</title>
        <authorList>
            <consortium name="The Broad Institute Genomics Platform"/>
            <consortium name="The Broad Institute Genome Sequencing Center for Infectious Disease"/>
            <person name="Wu L."/>
            <person name="Ma J."/>
        </authorList>
    </citation>
    <scope>NUCLEOTIDE SEQUENCE [LARGE SCALE GENOMIC DNA]</scope>
    <source>
        <strain evidence="4">CGMCC 1.12942</strain>
    </source>
</reference>
<organism evidence="3 4">
    <name type="scientific">Laceyella putida</name>
    <dbReference type="NCBI Taxonomy" id="110101"/>
    <lineage>
        <taxon>Bacteria</taxon>
        <taxon>Bacillati</taxon>
        <taxon>Bacillota</taxon>
        <taxon>Bacilli</taxon>
        <taxon>Bacillales</taxon>
        <taxon>Thermoactinomycetaceae</taxon>
        <taxon>Laceyella</taxon>
    </lineage>
</organism>
<protein>
    <submittedName>
        <fullName evidence="3">DinB family protein</fullName>
    </submittedName>
</protein>